<dbReference type="Proteomes" id="UP001417504">
    <property type="component" value="Unassembled WGS sequence"/>
</dbReference>
<proteinExistence type="predicted"/>
<name>A0AAP0JC00_9MAGN</name>
<evidence type="ECO:0000313" key="2">
    <source>
        <dbReference type="Proteomes" id="UP001417504"/>
    </source>
</evidence>
<accession>A0AAP0JC00</accession>
<protein>
    <submittedName>
        <fullName evidence="1">Uncharacterized protein</fullName>
    </submittedName>
</protein>
<comment type="caution">
    <text evidence="1">The sequence shown here is derived from an EMBL/GenBank/DDBJ whole genome shotgun (WGS) entry which is preliminary data.</text>
</comment>
<evidence type="ECO:0000313" key="1">
    <source>
        <dbReference type="EMBL" id="KAK9130231.1"/>
    </source>
</evidence>
<gene>
    <name evidence="1" type="ORF">Sjap_010718</name>
</gene>
<dbReference type="AlphaFoldDB" id="A0AAP0JC00"/>
<dbReference type="EMBL" id="JBBNAE010000004">
    <property type="protein sequence ID" value="KAK9130231.1"/>
    <property type="molecule type" value="Genomic_DNA"/>
</dbReference>
<sequence length="91" mass="10014">MAEFACAINHVCQMVNLTLDHVMLILEDGNEVKAFEKASHLSDRRRKGPCVSHVVSATVGCAIKSFAGCQNSESISSWAIIYCNTPWNPFL</sequence>
<keyword evidence="2" id="KW-1185">Reference proteome</keyword>
<organism evidence="1 2">
    <name type="scientific">Stephania japonica</name>
    <dbReference type="NCBI Taxonomy" id="461633"/>
    <lineage>
        <taxon>Eukaryota</taxon>
        <taxon>Viridiplantae</taxon>
        <taxon>Streptophyta</taxon>
        <taxon>Embryophyta</taxon>
        <taxon>Tracheophyta</taxon>
        <taxon>Spermatophyta</taxon>
        <taxon>Magnoliopsida</taxon>
        <taxon>Ranunculales</taxon>
        <taxon>Menispermaceae</taxon>
        <taxon>Menispermoideae</taxon>
        <taxon>Cissampelideae</taxon>
        <taxon>Stephania</taxon>
    </lineage>
</organism>
<reference evidence="1 2" key="1">
    <citation type="submission" date="2024-01" db="EMBL/GenBank/DDBJ databases">
        <title>Genome assemblies of Stephania.</title>
        <authorList>
            <person name="Yang L."/>
        </authorList>
    </citation>
    <scope>NUCLEOTIDE SEQUENCE [LARGE SCALE GENOMIC DNA]</scope>
    <source>
        <strain evidence="1">QJT</strain>
        <tissue evidence="1">Leaf</tissue>
    </source>
</reference>